<dbReference type="GO" id="GO:0005524">
    <property type="term" value="F:ATP binding"/>
    <property type="evidence" value="ECO:0007669"/>
    <property type="project" value="UniProtKB-KW"/>
</dbReference>
<dbReference type="InterPro" id="IPR000977">
    <property type="entry name" value="DNA_ligase_ATP-dep"/>
</dbReference>
<dbReference type="GO" id="GO:1903461">
    <property type="term" value="P:Okazaki fragment processing involved in mitotic DNA replication"/>
    <property type="evidence" value="ECO:0007669"/>
    <property type="project" value="TreeGrafter"/>
</dbReference>
<evidence type="ECO:0000256" key="3">
    <source>
        <dbReference type="ARBA" id="ARBA00022598"/>
    </source>
</evidence>
<dbReference type="GO" id="GO:0003910">
    <property type="term" value="F:DNA ligase (ATP) activity"/>
    <property type="evidence" value="ECO:0007669"/>
    <property type="project" value="UniProtKB-EC"/>
</dbReference>
<keyword evidence="8" id="KW-0234">DNA repair</keyword>
<evidence type="ECO:0000256" key="1">
    <source>
        <dbReference type="ARBA" id="ARBA00004123"/>
    </source>
</evidence>
<organism evidence="11 12">
    <name type="scientific">Paramicrosporidium saccamoebae</name>
    <dbReference type="NCBI Taxonomy" id="1246581"/>
    <lineage>
        <taxon>Eukaryota</taxon>
        <taxon>Fungi</taxon>
        <taxon>Fungi incertae sedis</taxon>
        <taxon>Cryptomycota</taxon>
        <taxon>Cryptomycota incertae sedis</taxon>
        <taxon>Paramicrosporidium</taxon>
    </lineage>
</organism>
<dbReference type="NCBIfam" id="TIGR00574">
    <property type="entry name" value="dnl1"/>
    <property type="match status" value="1"/>
</dbReference>
<dbReference type="Proteomes" id="UP000240830">
    <property type="component" value="Unassembled WGS sequence"/>
</dbReference>
<keyword evidence="3 8" id="KW-0436">Ligase</keyword>
<dbReference type="GO" id="GO:0005634">
    <property type="term" value="C:nucleus"/>
    <property type="evidence" value="ECO:0007669"/>
    <property type="project" value="UniProtKB-SubCell"/>
</dbReference>
<reference evidence="11 12" key="1">
    <citation type="submission" date="2016-10" db="EMBL/GenBank/DDBJ databases">
        <title>The genome of Paramicrosporidium saccamoebae is the missing link in understanding Cryptomycota and Microsporidia evolution.</title>
        <authorList>
            <person name="Quandt C.A."/>
            <person name="Beaudet D."/>
            <person name="Corsaro D."/>
            <person name="Michel R."/>
            <person name="Corradi N."/>
            <person name="James T."/>
        </authorList>
    </citation>
    <scope>NUCLEOTIDE SEQUENCE [LARGE SCALE GENOMIC DNA]</scope>
    <source>
        <strain evidence="11 12">KSL3</strain>
    </source>
</reference>
<dbReference type="Gene3D" id="3.30.470.30">
    <property type="entry name" value="DNA ligase/mRNA capping enzyme"/>
    <property type="match status" value="2"/>
</dbReference>
<accession>A0A2H9TN74</accession>
<keyword evidence="8" id="KW-0233">DNA recombination</keyword>
<evidence type="ECO:0000256" key="5">
    <source>
        <dbReference type="ARBA" id="ARBA00022741"/>
    </source>
</evidence>
<dbReference type="Gene3D" id="2.40.50.140">
    <property type="entry name" value="Nucleic acid-binding proteins"/>
    <property type="match status" value="1"/>
</dbReference>
<evidence type="ECO:0000256" key="2">
    <source>
        <dbReference type="ARBA" id="ARBA00007572"/>
    </source>
</evidence>
<dbReference type="EMBL" id="MTSL01000074">
    <property type="protein sequence ID" value="PJF19197.1"/>
    <property type="molecule type" value="Genomic_DNA"/>
</dbReference>
<comment type="subcellular location">
    <subcellularLocation>
        <location evidence="1">Nucleus</location>
    </subcellularLocation>
</comment>
<dbReference type="STRING" id="1246581.A0A2H9TN74"/>
<keyword evidence="4" id="KW-0235">DNA replication</keyword>
<dbReference type="GO" id="GO:0071897">
    <property type="term" value="P:DNA biosynthetic process"/>
    <property type="evidence" value="ECO:0007669"/>
    <property type="project" value="InterPro"/>
</dbReference>
<keyword evidence="7" id="KW-0539">Nucleus</keyword>
<comment type="similarity">
    <text evidence="2 9">Belongs to the ATP-dependent DNA ligase family.</text>
</comment>
<dbReference type="FunFam" id="3.30.470.30:FF:000002">
    <property type="entry name" value="DNA ligase"/>
    <property type="match status" value="1"/>
</dbReference>
<dbReference type="CDD" id="cd07969">
    <property type="entry name" value="OBF_DNA_ligase_I"/>
    <property type="match status" value="1"/>
</dbReference>
<dbReference type="PROSITE" id="PS00333">
    <property type="entry name" value="DNA_LIGASE_A2"/>
    <property type="match status" value="1"/>
</dbReference>
<sequence length="290" mass="32781">MLAFPTKSITEVLDRFENLSFTCEYKYDGERAQITKPGVSSYVLDCEVVAYNPQEKKILPFQILSTRKRKDVTTASIEVEVCLFAFDLLYIDGQSLVEQEFATRRNTLHDRFVDVPGEFHFAQFANSHSIEEIQIFLEESVKSGCEGLMVKTLNEESSYEPSRRSRKWLKVKKDYLDGVGDSLDLVVIGGYAGRGKRTGVYGGYLLACYDPENEEYQAICKIGTGFSEADLEGQAVFFKDHILSAAKPYYRVTDGVKPDVWFEPVQVWEVKAADFSVSPIYTAGWGLVVL</sequence>
<dbReference type="InterPro" id="IPR012309">
    <property type="entry name" value="DNA_ligase_ATP-dep_C"/>
</dbReference>
<evidence type="ECO:0000256" key="4">
    <source>
        <dbReference type="ARBA" id="ARBA00022705"/>
    </source>
</evidence>
<dbReference type="PROSITE" id="PS50160">
    <property type="entry name" value="DNA_LIGASE_A3"/>
    <property type="match status" value="1"/>
</dbReference>
<dbReference type="AlphaFoldDB" id="A0A2H9TN74"/>
<dbReference type="PROSITE" id="PS00697">
    <property type="entry name" value="DNA_LIGASE_A1"/>
    <property type="match status" value="1"/>
</dbReference>
<dbReference type="CDD" id="cd07900">
    <property type="entry name" value="Adenylation_DNA_ligase_I_Euk"/>
    <property type="match status" value="1"/>
</dbReference>
<evidence type="ECO:0000256" key="7">
    <source>
        <dbReference type="ARBA" id="ARBA00023242"/>
    </source>
</evidence>
<evidence type="ECO:0000313" key="11">
    <source>
        <dbReference type="EMBL" id="PJF19197.1"/>
    </source>
</evidence>
<dbReference type="SUPFAM" id="SSF56091">
    <property type="entry name" value="DNA ligase/mRNA capping enzyme, catalytic domain"/>
    <property type="match status" value="1"/>
</dbReference>
<dbReference type="InterPro" id="IPR012340">
    <property type="entry name" value="NA-bd_OB-fold"/>
</dbReference>
<comment type="caution">
    <text evidence="11">The sequence shown here is derived from an EMBL/GenBank/DDBJ whole genome shotgun (WGS) entry which is preliminary data.</text>
</comment>
<dbReference type="InterPro" id="IPR016059">
    <property type="entry name" value="DNA_ligase_ATP-dep_CS"/>
</dbReference>
<name>A0A2H9TN74_9FUNG</name>
<protein>
    <recommendedName>
        <fullName evidence="8">DNA ligase</fullName>
        <ecNumber evidence="8">6.5.1.1</ecNumber>
    </recommendedName>
</protein>
<dbReference type="SUPFAM" id="SSF50249">
    <property type="entry name" value="Nucleic acid-binding proteins"/>
    <property type="match status" value="1"/>
</dbReference>
<dbReference type="PANTHER" id="PTHR45674:SF4">
    <property type="entry name" value="DNA LIGASE 1"/>
    <property type="match status" value="1"/>
</dbReference>
<gene>
    <name evidence="11" type="ORF">PSACC_00984</name>
</gene>
<dbReference type="InterPro" id="IPR012310">
    <property type="entry name" value="DNA_ligase_ATP-dep_cent"/>
</dbReference>
<keyword evidence="8" id="KW-0227">DNA damage</keyword>
<evidence type="ECO:0000256" key="8">
    <source>
        <dbReference type="RuleBase" id="RU000617"/>
    </source>
</evidence>
<dbReference type="OrthoDB" id="206088at2759"/>
<dbReference type="GO" id="GO:0005739">
    <property type="term" value="C:mitochondrion"/>
    <property type="evidence" value="ECO:0007669"/>
    <property type="project" value="TreeGrafter"/>
</dbReference>
<keyword evidence="12" id="KW-1185">Reference proteome</keyword>
<evidence type="ECO:0000259" key="10">
    <source>
        <dbReference type="PROSITE" id="PS50160"/>
    </source>
</evidence>
<dbReference type="PANTHER" id="PTHR45674">
    <property type="entry name" value="DNA LIGASE 1/3 FAMILY MEMBER"/>
    <property type="match status" value="1"/>
</dbReference>
<dbReference type="GO" id="GO:0006281">
    <property type="term" value="P:DNA repair"/>
    <property type="evidence" value="ECO:0007669"/>
    <property type="project" value="UniProtKB-KW"/>
</dbReference>
<proteinExistence type="inferred from homology"/>
<keyword evidence="6 8" id="KW-0067">ATP-binding</keyword>
<keyword evidence="5 8" id="KW-0547">Nucleotide-binding</keyword>
<dbReference type="EC" id="6.5.1.1" evidence="8"/>
<dbReference type="Pfam" id="PF01068">
    <property type="entry name" value="DNA_ligase_A_M"/>
    <property type="match status" value="2"/>
</dbReference>
<dbReference type="GO" id="GO:0006310">
    <property type="term" value="P:DNA recombination"/>
    <property type="evidence" value="ECO:0007669"/>
    <property type="project" value="UniProtKB-KW"/>
</dbReference>
<evidence type="ECO:0000256" key="6">
    <source>
        <dbReference type="ARBA" id="ARBA00022840"/>
    </source>
</evidence>
<dbReference type="Pfam" id="PF04679">
    <property type="entry name" value="DNA_ligase_A_C"/>
    <property type="match status" value="1"/>
</dbReference>
<evidence type="ECO:0000256" key="9">
    <source>
        <dbReference type="RuleBase" id="RU004196"/>
    </source>
</evidence>
<evidence type="ECO:0000313" key="12">
    <source>
        <dbReference type="Proteomes" id="UP000240830"/>
    </source>
</evidence>
<comment type="catalytic activity">
    <reaction evidence="8">
        <text>ATP + (deoxyribonucleotide)n-3'-hydroxyl + 5'-phospho-(deoxyribonucleotide)m = (deoxyribonucleotide)n+m + AMP + diphosphate.</text>
        <dbReference type="EC" id="6.5.1.1"/>
    </reaction>
</comment>
<dbReference type="InterPro" id="IPR050191">
    <property type="entry name" value="ATP-dep_DNA_ligase"/>
</dbReference>
<feature type="domain" description="ATP-dependent DNA ligase family profile" evidence="10">
    <location>
        <begin position="74"/>
        <end position="210"/>
    </location>
</feature>